<proteinExistence type="predicted"/>
<sequence>MGSSDETPFDLTIEQERIELDAKIRELEVALATLKRRRNTLSSIGKIPSDVLRQIFQSAIGHDGRIQLLGFNGREVDKEYRLQMAWIRAITHVCSMWRELALDSPSLWTRIIINSKHEIVLEMLKRSRSLPLTMSLMYVRDASGVRQALDSVILEPSHMQRMKHLELSLDYGRSQWVLDKLHSSPPANLESFSIFASSNIFGSATLPGWLFQYSSTTLRHLQVSHCTFDFQGIDGTLSLPNLRTFVLDVSAWEDITVLDHLSFPHTCMVTLSGGGTFDEEAPEIFKRIIQRIWGLETAGNEPYFRGLTLDISSRGPRFSFSVDDTGDVMPALVVQTRDRDALSFQKWFKTFPLEYIKTLRVETFLSLAHWKLLVQYCPNIISLSLKDNNPATWFASVLYIHGLRNPFSTPLPDAGIEPNVPPDQRAFLKLESLELIDFQLNRFSEITFFGCVKQRSESHIPIKRLILQKISVGYLEELAPYVDGEITYCSLEA</sequence>
<dbReference type="EMBL" id="ML208737">
    <property type="protein sequence ID" value="TFK60751.1"/>
    <property type="molecule type" value="Genomic_DNA"/>
</dbReference>
<evidence type="ECO:0000313" key="1">
    <source>
        <dbReference type="EMBL" id="TFK60751.1"/>
    </source>
</evidence>
<evidence type="ECO:0000313" key="2">
    <source>
        <dbReference type="Proteomes" id="UP000308600"/>
    </source>
</evidence>
<keyword evidence="2" id="KW-1185">Reference proteome</keyword>
<reference evidence="1 2" key="1">
    <citation type="journal article" date="2019" name="Nat. Ecol. Evol.">
        <title>Megaphylogeny resolves global patterns of mushroom evolution.</title>
        <authorList>
            <person name="Varga T."/>
            <person name="Krizsan K."/>
            <person name="Foldi C."/>
            <person name="Dima B."/>
            <person name="Sanchez-Garcia M."/>
            <person name="Sanchez-Ramirez S."/>
            <person name="Szollosi G.J."/>
            <person name="Szarkandi J.G."/>
            <person name="Papp V."/>
            <person name="Albert L."/>
            <person name="Andreopoulos W."/>
            <person name="Angelini C."/>
            <person name="Antonin V."/>
            <person name="Barry K.W."/>
            <person name="Bougher N.L."/>
            <person name="Buchanan P."/>
            <person name="Buyck B."/>
            <person name="Bense V."/>
            <person name="Catcheside P."/>
            <person name="Chovatia M."/>
            <person name="Cooper J."/>
            <person name="Damon W."/>
            <person name="Desjardin D."/>
            <person name="Finy P."/>
            <person name="Geml J."/>
            <person name="Haridas S."/>
            <person name="Hughes K."/>
            <person name="Justo A."/>
            <person name="Karasinski D."/>
            <person name="Kautmanova I."/>
            <person name="Kiss B."/>
            <person name="Kocsube S."/>
            <person name="Kotiranta H."/>
            <person name="LaButti K.M."/>
            <person name="Lechner B.E."/>
            <person name="Liimatainen K."/>
            <person name="Lipzen A."/>
            <person name="Lukacs Z."/>
            <person name="Mihaltcheva S."/>
            <person name="Morgado L.N."/>
            <person name="Niskanen T."/>
            <person name="Noordeloos M.E."/>
            <person name="Ohm R.A."/>
            <person name="Ortiz-Santana B."/>
            <person name="Ovrebo C."/>
            <person name="Racz N."/>
            <person name="Riley R."/>
            <person name="Savchenko A."/>
            <person name="Shiryaev A."/>
            <person name="Soop K."/>
            <person name="Spirin V."/>
            <person name="Szebenyi C."/>
            <person name="Tomsovsky M."/>
            <person name="Tulloss R.E."/>
            <person name="Uehling J."/>
            <person name="Grigoriev I.V."/>
            <person name="Vagvolgyi C."/>
            <person name="Papp T."/>
            <person name="Martin F.M."/>
            <person name="Miettinen O."/>
            <person name="Hibbett D.S."/>
            <person name="Nagy L.G."/>
        </authorList>
    </citation>
    <scope>NUCLEOTIDE SEQUENCE [LARGE SCALE GENOMIC DNA]</scope>
    <source>
        <strain evidence="1 2">NL-1719</strain>
    </source>
</reference>
<dbReference type="Proteomes" id="UP000308600">
    <property type="component" value="Unassembled WGS sequence"/>
</dbReference>
<name>A0ACD3A524_9AGAR</name>
<protein>
    <submittedName>
        <fullName evidence="1">Uncharacterized protein</fullName>
    </submittedName>
</protein>
<gene>
    <name evidence="1" type="ORF">BDN72DRAFT_965539</name>
</gene>
<accession>A0ACD3A524</accession>
<organism evidence="1 2">
    <name type="scientific">Pluteus cervinus</name>
    <dbReference type="NCBI Taxonomy" id="181527"/>
    <lineage>
        <taxon>Eukaryota</taxon>
        <taxon>Fungi</taxon>
        <taxon>Dikarya</taxon>
        <taxon>Basidiomycota</taxon>
        <taxon>Agaricomycotina</taxon>
        <taxon>Agaricomycetes</taxon>
        <taxon>Agaricomycetidae</taxon>
        <taxon>Agaricales</taxon>
        <taxon>Pluteineae</taxon>
        <taxon>Pluteaceae</taxon>
        <taxon>Pluteus</taxon>
    </lineage>
</organism>